<dbReference type="AlphaFoldDB" id="A0A9W7D9I2"/>
<comment type="similarity">
    <text evidence="2 5">Belongs to the RxLR effector family.</text>
</comment>
<evidence type="ECO:0000313" key="6">
    <source>
        <dbReference type="EMBL" id="GMF88903.1"/>
    </source>
</evidence>
<dbReference type="EMBL" id="BSXT01013641">
    <property type="protein sequence ID" value="GMF88903.1"/>
    <property type="molecule type" value="Genomic_DNA"/>
</dbReference>
<evidence type="ECO:0000256" key="2">
    <source>
        <dbReference type="ARBA" id="ARBA00010400"/>
    </source>
</evidence>
<evidence type="ECO:0000256" key="5">
    <source>
        <dbReference type="RuleBase" id="RU367124"/>
    </source>
</evidence>
<comment type="caution">
    <text evidence="6">The sequence shown here is derived from an EMBL/GenBank/DDBJ whole genome shotgun (WGS) entry which is preliminary data.</text>
</comment>
<comment type="subcellular location">
    <subcellularLocation>
        <location evidence="1 5">Secreted</location>
    </subcellularLocation>
</comment>
<evidence type="ECO:0000313" key="7">
    <source>
        <dbReference type="Proteomes" id="UP001165121"/>
    </source>
</evidence>
<keyword evidence="4 5" id="KW-0732">Signal</keyword>
<dbReference type="InterPro" id="IPR031825">
    <property type="entry name" value="RXLR"/>
</dbReference>
<evidence type="ECO:0000256" key="1">
    <source>
        <dbReference type="ARBA" id="ARBA00004613"/>
    </source>
</evidence>
<keyword evidence="3 5" id="KW-0964">Secreted</keyword>
<proteinExistence type="inferred from homology"/>
<feature type="signal peptide" evidence="5">
    <location>
        <begin position="1"/>
        <end position="21"/>
    </location>
</feature>
<evidence type="ECO:0000256" key="3">
    <source>
        <dbReference type="ARBA" id="ARBA00022525"/>
    </source>
</evidence>
<organism evidence="6 7">
    <name type="scientific">Phytophthora fragariaefolia</name>
    <dbReference type="NCBI Taxonomy" id="1490495"/>
    <lineage>
        <taxon>Eukaryota</taxon>
        <taxon>Sar</taxon>
        <taxon>Stramenopiles</taxon>
        <taxon>Oomycota</taxon>
        <taxon>Peronosporomycetes</taxon>
        <taxon>Peronosporales</taxon>
        <taxon>Peronosporaceae</taxon>
        <taxon>Phytophthora</taxon>
    </lineage>
</organism>
<keyword evidence="7" id="KW-1185">Reference proteome</keyword>
<feature type="chain" id="PRO_5045002807" description="RxLR effector protein" evidence="5">
    <location>
        <begin position="22"/>
        <end position="138"/>
    </location>
</feature>
<comment type="function">
    <text evidence="5">Effector that suppresses plant defense responses during pathogen infection.</text>
</comment>
<dbReference type="OrthoDB" id="111797at2759"/>
<comment type="domain">
    <text evidence="5">The RxLR-dEER motif acts to carry the protein into the host cell cytoplasm through binding to cell surface phosphatidylinositol-3-phosphate.</text>
</comment>
<gene>
    <name evidence="6" type="ORF">Pfra01_002894000</name>
</gene>
<dbReference type="Pfam" id="PF16810">
    <property type="entry name" value="RXLR"/>
    <property type="match status" value="1"/>
</dbReference>
<sequence length="138" mass="15931">MRLLLWVLLVTMVALLSTTVASITADSDMKQVSHRDSSAVTLARVLPDGVHSNIDKRLLRVESNQIDAEKHIEGEERTIYVKIKGTVQKLKEQLLKLNEKTPFSTKNMEKRFQKLADQNLDPDYFYKRYQIGTWVARN</sequence>
<name>A0A9W7D9I2_9STRA</name>
<protein>
    <recommendedName>
        <fullName evidence="5">RxLR effector protein</fullName>
    </recommendedName>
</protein>
<evidence type="ECO:0000256" key="4">
    <source>
        <dbReference type="ARBA" id="ARBA00022729"/>
    </source>
</evidence>
<accession>A0A9W7D9I2</accession>
<dbReference type="Proteomes" id="UP001165121">
    <property type="component" value="Unassembled WGS sequence"/>
</dbReference>
<reference evidence="6" key="1">
    <citation type="submission" date="2023-04" db="EMBL/GenBank/DDBJ databases">
        <title>Phytophthora fragariaefolia NBRC 109709.</title>
        <authorList>
            <person name="Ichikawa N."/>
            <person name="Sato H."/>
            <person name="Tonouchi N."/>
        </authorList>
    </citation>
    <scope>NUCLEOTIDE SEQUENCE</scope>
    <source>
        <strain evidence="6">NBRC 109709</strain>
    </source>
</reference>